<gene>
    <name evidence="3" type="ORF">TeGR_g2855</name>
</gene>
<keyword evidence="1" id="KW-0175">Coiled coil</keyword>
<feature type="compositionally biased region" description="Low complexity" evidence="2">
    <location>
        <begin position="414"/>
        <end position="429"/>
    </location>
</feature>
<proteinExistence type="predicted"/>
<feature type="compositionally biased region" description="Basic and acidic residues" evidence="2">
    <location>
        <begin position="524"/>
        <end position="535"/>
    </location>
</feature>
<feature type="region of interest" description="Disordered" evidence="2">
    <location>
        <begin position="482"/>
        <end position="583"/>
    </location>
</feature>
<dbReference type="Proteomes" id="UP001165060">
    <property type="component" value="Unassembled WGS sequence"/>
</dbReference>
<keyword evidence="4" id="KW-1185">Reference proteome</keyword>
<feature type="coiled-coil region" evidence="1">
    <location>
        <begin position="100"/>
        <end position="242"/>
    </location>
</feature>
<feature type="compositionally biased region" description="Basic and acidic residues" evidence="2">
    <location>
        <begin position="554"/>
        <end position="566"/>
    </location>
</feature>
<feature type="region of interest" description="Disordered" evidence="2">
    <location>
        <begin position="1"/>
        <end position="35"/>
    </location>
</feature>
<evidence type="ECO:0000256" key="1">
    <source>
        <dbReference type="SAM" id="Coils"/>
    </source>
</evidence>
<accession>A0ABQ6MSZ7</accession>
<evidence type="ECO:0000313" key="3">
    <source>
        <dbReference type="EMBL" id="GMI32650.1"/>
    </source>
</evidence>
<evidence type="ECO:0000256" key="2">
    <source>
        <dbReference type="SAM" id="MobiDB-lite"/>
    </source>
</evidence>
<reference evidence="3 4" key="1">
    <citation type="journal article" date="2023" name="Commun. Biol.">
        <title>Genome analysis of Parmales, the sister group of diatoms, reveals the evolutionary specialization of diatoms from phago-mixotrophs to photoautotrophs.</title>
        <authorList>
            <person name="Ban H."/>
            <person name="Sato S."/>
            <person name="Yoshikawa S."/>
            <person name="Yamada K."/>
            <person name="Nakamura Y."/>
            <person name="Ichinomiya M."/>
            <person name="Sato N."/>
            <person name="Blanc-Mathieu R."/>
            <person name="Endo H."/>
            <person name="Kuwata A."/>
            <person name="Ogata H."/>
        </authorList>
    </citation>
    <scope>NUCLEOTIDE SEQUENCE [LARGE SCALE GENOMIC DNA]</scope>
</reference>
<organism evidence="3 4">
    <name type="scientific">Tetraparma gracilis</name>
    <dbReference type="NCBI Taxonomy" id="2962635"/>
    <lineage>
        <taxon>Eukaryota</taxon>
        <taxon>Sar</taxon>
        <taxon>Stramenopiles</taxon>
        <taxon>Ochrophyta</taxon>
        <taxon>Bolidophyceae</taxon>
        <taxon>Parmales</taxon>
        <taxon>Triparmaceae</taxon>
        <taxon>Tetraparma</taxon>
    </lineage>
</organism>
<evidence type="ECO:0000313" key="4">
    <source>
        <dbReference type="Proteomes" id="UP001165060"/>
    </source>
</evidence>
<name>A0ABQ6MSZ7_9STRA</name>
<feature type="region of interest" description="Disordered" evidence="2">
    <location>
        <begin position="613"/>
        <end position="643"/>
    </location>
</feature>
<dbReference type="EMBL" id="BRYB01003203">
    <property type="protein sequence ID" value="GMI32650.1"/>
    <property type="molecule type" value="Genomic_DNA"/>
</dbReference>
<sequence>MQTNKPPPDPNPSRRQSSFGAPHAGAQSLQNTTAHRKYGLVTMRSAASSLNNEAMKVFKGRLKSCLDKFEKWSGTSREALYERVERETVVAVESMRAETIEIQSEVERKLEQESETARKELAEEAMRSMELQYMEKLAELEDMVAAEGPDVVARQRAHEAHQAEILAAERELSAEHKEALETGALERLKERESVLADDRDRLTREMDEEQRDAIGELSQRLSADASDQISSYRRELTDLREARVSSARLKEKERTAIEVQELKAKFIQQAEREMELVGRGSGDDLAYALKQVRDEISRFQALKATEITTNARSLRAATLPQMAIELEERAEAIERSFRGGLMGEDTKAEREIVEVATAEMREHVYGARSAVLDDNEVFVGEVTDEFMKARGRVLRARAEYLKVPMAGGGGASLDDSGLLGGDAADPADPNTSAPPANVRTLVSQFENLRAKHLMAGTRLADAQMEKLLLQYEVKAARVRRAERGRAGGGKGSSSGRSRRKARKCPTCGPLTEANLELQSVASRMRSEKRGARAHAESGNTQRLSAALLKSKYGYGEERARDNRDNSGRVSPGAESVSSTGSGREAEFVKRFLGKVTKSSGTLRGTLAMLNGGVEQQGGGGHQYYERGGQERGGQQQQRPLAGGGAPTAFDDLIAKTLASSVTDSSISISRKQQMDSALVKNLLDVSAEIDTRTPVLLERGEGGGGGNLSQDLSFGRNTSAMDRSFERNPAGRAPALSIDAVNEMIEGSVGGDSFKIIDSGSENSVEF</sequence>
<feature type="region of interest" description="Disordered" evidence="2">
    <location>
        <begin position="414"/>
        <end position="434"/>
    </location>
</feature>
<protein>
    <submittedName>
        <fullName evidence="3">Uncharacterized protein</fullName>
    </submittedName>
</protein>
<comment type="caution">
    <text evidence="3">The sequence shown here is derived from an EMBL/GenBank/DDBJ whole genome shotgun (WGS) entry which is preliminary data.</text>
</comment>
<feature type="compositionally biased region" description="Pro residues" evidence="2">
    <location>
        <begin position="1"/>
        <end position="11"/>
    </location>
</feature>